<dbReference type="PANTHER" id="PTHR43877">
    <property type="entry name" value="AMINOALKYLPHOSPHONATE N-ACETYLTRANSFERASE-RELATED-RELATED"/>
    <property type="match status" value="1"/>
</dbReference>
<dbReference type="PROSITE" id="PS51186">
    <property type="entry name" value="GNAT"/>
    <property type="match status" value="1"/>
</dbReference>
<name>A0A5Q3QN76_9PSEU</name>
<feature type="region of interest" description="Disordered" evidence="3">
    <location>
        <begin position="1"/>
        <end position="24"/>
    </location>
</feature>
<dbReference type="PANTHER" id="PTHR43877:SF2">
    <property type="entry name" value="AMINOALKYLPHOSPHONATE N-ACETYLTRANSFERASE-RELATED"/>
    <property type="match status" value="1"/>
</dbReference>
<dbReference type="SUPFAM" id="SSF55729">
    <property type="entry name" value="Acyl-CoA N-acyltransferases (Nat)"/>
    <property type="match status" value="1"/>
</dbReference>
<dbReference type="Proteomes" id="UP000371041">
    <property type="component" value="Chromosome"/>
</dbReference>
<keyword evidence="2" id="KW-0012">Acyltransferase</keyword>
<dbReference type="GO" id="GO:0016747">
    <property type="term" value="F:acyltransferase activity, transferring groups other than amino-acyl groups"/>
    <property type="evidence" value="ECO:0007669"/>
    <property type="project" value="InterPro"/>
</dbReference>
<dbReference type="Gene3D" id="3.40.630.30">
    <property type="match status" value="1"/>
</dbReference>
<keyword evidence="6" id="KW-1185">Reference proteome</keyword>
<dbReference type="InterPro" id="IPR016181">
    <property type="entry name" value="Acyl_CoA_acyltransferase"/>
</dbReference>
<evidence type="ECO:0000256" key="3">
    <source>
        <dbReference type="SAM" id="MobiDB-lite"/>
    </source>
</evidence>
<dbReference type="EMBL" id="CP045929">
    <property type="protein sequence ID" value="QGK72207.1"/>
    <property type="molecule type" value="Genomic_DNA"/>
</dbReference>
<feature type="compositionally biased region" description="Basic and acidic residues" evidence="3">
    <location>
        <begin position="9"/>
        <end position="20"/>
    </location>
</feature>
<accession>A0A5Q3QN76</accession>
<dbReference type="InterPro" id="IPR050832">
    <property type="entry name" value="Bact_Acetyltransf"/>
</dbReference>
<evidence type="ECO:0000313" key="6">
    <source>
        <dbReference type="Proteomes" id="UP000371041"/>
    </source>
</evidence>
<dbReference type="KEGG" id="sace:GIY23_10745"/>
<evidence type="ECO:0000313" key="5">
    <source>
        <dbReference type="EMBL" id="QGK72207.1"/>
    </source>
</evidence>
<reference evidence="6" key="1">
    <citation type="submission" date="2019-11" db="EMBL/GenBank/DDBJ databases">
        <title>The complete genome sequence of Saccharopolyspora sp. E2A.</title>
        <authorList>
            <person name="Zhang G."/>
        </authorList>
    </citation>
    <scope>NUCLEOTIDE SEQUENCE [LARGE SCALE GENOMIC DNA]</scope>
    <source>
        <strain evidence="6">E2A</strain>
    </source>
</reference>
<organism evidence="5 6">
    <name type="scientific">Allosaccharopolyspora coralli</name>
    <dbReference type="NCBI Taxonomy" id="2665642"/>
    <lineage>
        <taxon>Bacteria</taxon>
        <taxon>Bacillati</taxon>
        <taxon>Actinomycetota</taxon>
        <taxon>Actinomycetes</taxon>
        <taxon>Pseudonocardiales</taxon>
        <taxon>Pseudonocardiaceae</taxon>
        <taxon>Allosaccharopolyspora</taxon>
    </lineage>
</organism>
<proteinExistence type="predicted"/>
<protein>
    <submittedName>
        <fullName evidence="5">GNAT family N-acetyltransferase</fullName>
    </submittedName>
</protein>
<feature type="domain" description="N-acetyltransferase" evidence="4">
    <location>
        <begin position="1"/>
        <end position="134"/>
    </location>
</feature>
<dbReference type="Pfam" id="PF00583">
    <property type="entry name" value="Acetyltransf_1"/>
    <property type="match status" value="1"/>
</dbReference>
<evidence type="ECO:0000256" key="2">
    <source>
        <dbReference type="ARBA" id="ARBA00023315"/>
    </source>
</evidence>
<evidence type="ECO:0000256" key="1">
    <source>
        <dbReference type="ARBA" id="ARBA00022679"/>
    </source>
</evidence>
<keyword evidence="1 5" id="KW-0808">Transferase</keyword>
<dbReference type="AlphaFoldDB" id="A0A5Q3QN76"/>
<dbReference type="InterPro" id="IPR000182">
    <property type="entry name" value="GNAT_dom"/>
</dbReference>
<sequence length="135" mass="15134">MVSRYHGRAATDAEIRHEVEETSSESLEPPRGALLVASFQGQLAGCVGVRLIDDDVAEMKRVYLRERLRGRGGGAVLAEAAERIARTWGARVMRLDTRSDLIEARALYVRLGYEEIPAYSRSPYAEHWFEKSLVA</sequence>
<gene>
    <name evidence="5" type="ORF">GIY23_10745</name>
</gene>
<evidence type="ECO:0000259" key="4">
    <source>
        <dbReference type="PROSITE" id="PS51186"/>
    </source>
</evidence>